<gene>
    <name evidence="3" type="ORF">ACFFJP_04925</name>
</gene>
<organism evidence="3 4">
    <name type="scientific">Rheinheimera tilapiae</name>
    <dbReference type="NCBI Taxonomy" id="875043"/>
    <lineage>
        <taxon>Bacteria</taxon>
        <taxon>Pseudomonadati</taxon>
        <taxon>Pseudomonadota</taxon>
        <taxon>Gammaproteobacteria</taxon>
        <taxon>Chromatiales</taxon>
        <taxon>Chromatiaceae</taxon>
        <taxon>Rheinheimera</taxon>
    </lineage>
</organism>
<evidence type="ECO:0000256" key="1">
    <source>
        <dbReference type="PROSITE-ProRule" id="PRU00339"/>
    </source>
</evidence>
<keyword evidence="2" id="KW-0732">Signal</keyword>
<evidence type="ECO:0000313" key="4">
    <source>
        <dbReference type="Proteomes" id="UP001589813"/>
    </source>
</evidence>
<protein>
    <submittedName>
        <fullName evidence="3">Tetratricopeptide repeat protein</fullName>
    </submittedName>
</protein>
<dbReference type="EMBL" id="JBHLXP010000001">
    <property type="protein sequence ID" value="MFC0047627.1"/>
    <property type="molecule type" value="Genomic_DNA"/>
</dbReference>
<accession>A0ABV6B9U2</accession>
<evidence type="ECO:0000256" key="2">
    <source>
        <dbReference type="SAM" id="SignalP"/>
    </source>
</evidence>
<sequence length="391" mass="44370">MWRIVLMLLVAALTGCQQTPANQMLRSADDLLQNQAFMPVETAIETREQIFKLPEDLVLKARQEILAYSDPRERSLALLKFIFREQTDPLQYVNNATLTALETYEQREANCLSLTILSYSLARSLGFRAQFQDVQIPEYWITRNGTSVLNGHVNLVVTPPYMQTLTKTFISASHNFLIDFERAGGSRERLPVRKINEADIVALFYNNKAADAMLTQQFDLAYRYLQEAAAVAPTVAATWNNLAVLYRQRSMPEAAELAYLQSLALEPDHPNTMANLAILYDLLGRHADSVQLSDKVQQTRLRNPYYFVMQGNEALSQQRFTDAEIAFHRSIRLEPKMPEALFGLARVAILQHDYAAATGYLQRARLHAAPGADRRLYDHKIEMLNAVAQAD</sequence>
<dbReference type="SMART" id="SM00028">
    <property type="entry name" value="TPR"/>
    <property type="match status" value="5"/>
</dbReference>
<reference evidence="3 4" key="1">
    <citation type="submission" date="2024-09" db="EMBL/GenBank/DDBJ databases">
        <authorList>
            <person name="Sun Q."/>
            <person name="Mori K."/>
        </authorList>
    </citation>
    <scope>NUCLEOTIDE SEQUENCE [LARGE SCALE GENOMIC DNA]</scope>
    <source>
        <strain evidence="3 4">KCTC 23315</strain>
    </source>
</reference>
<dbReference type="PANTHER" id="PTHR12558:SF13">
    <property type="entry name" value="CELL DIVISION CYCLE PROTEIN 27 HOMOLOG"/>
    <property type="match status" value="1"/>
</dbReference>
<dbReference type="Proteomes" id="UP001589813">
    <property type="component" value="Unassembled WGS sequence"/>
</dbReference>
<keyword evidence="1" id="KW-0802">TPR repeat</keyword>
<feature type="repeat" description="TPR" evidence="1">
    <location>
        <begin position="236"/>
        <end position="269"/>
    </location>
</feature>
<proteinExistence type="predicted"/>
<feature type="signal peptide" evidence="2">
    <location>
        <begin position="1"/>
        <end position="21"/>
    </location>
</feature>
<feature type="chain" id="PRO_5047105722" evidence="2">
    <location>
        <begin position="22"/>
        <end position="391"/>
    </location>
</feature>
<dbReference type="PROSITE" id="PS51257">
    <property type="entry name" value="PROKAR_LIPOPROTEIN"/>
    <property type="match status" value="1"/>
</dbReference>
<dbReference type="Pfam" id="PF13432">
    <property type="entry name" value="TPR_16"/>
    <property type="match status" value="1"/>
</dbReference>
<dbReference type="Gene3D" id="1.25.40.10">
    <property type="entry name" value="Tetratricopeptide repeat domain"/>
    <property type="match status" value="1"/>
</dbReference>
<dbReference type="PANTHER" id="PTHR12558">
    <property type="entry name" value="CELL DIVISION CYCLE 16,23,27"/>
    <property type="match status" value="1"/>
</dbReference>
<evidence type="ECO:0000313" key="3">
    <source>
        <dbReference type="EMBL" id="MFC0047627.1"/>
    </source>
</evidence>
<dbReference type="InterPro" id="IPR019734">
    <property type="entry name" value="TPR_rpt"/>
</dbReference>
<name>A0ABV6B9U2_9GAMM</name>
<dbReference type="PROSITE" id="PS50005">
    <property type="entry name" value="TPR"/>
    <property type="match status" value="1"/>
</dbReference>
<comment type="caution">
    <text evidence="3">The sequence shown here is derived from an EMBL/GenBank/DDBJ whole genome shotgun (WGS) entry which is preliminary data.</text>
</comment>
<dbReference type="SUPFAM" id="SSF48452">
    <property type="entry name" value="TPR-like"/>
    <property type="match status" value="1"/>
</dbReference>
<dbReference type="RefSeq" id="WP_377241065.1">
    <property type="nucleotide sequence ID" value="NZ_JBHLXP010000001.1"/>
</dbReference>
<keyword evidence="4" id="KW-1185">Reference proteome</keyword>
<dbReference type="InterPro" id="IPR011990">
    <property type="entry name" value="TPR-like_helical_dom_sf"/>
</dbReference>